<protein>
    <submittedName>
        <fullName evidence="2">Transcriptional regulator</fullName>
    </submittedName>
</protein>
<dbReference type="PANTHER" id="PTHR35010:SF2">
    <property type="entry name" value="BLL4672 PROTEIN"/>
    <property type="match status" value="1"/>
</dbReference>
<dbReference type="SMART" id="SM00530">
    <property type="entry name" value="HTH_XRE"/>
    <property type="match status" value="1"/>
</dbReference>
<dbReference type="InterPro" id="IPR001387">
    <property type="entry name" value="Cro/C1-type_HTH"/>
</dbReference>
<dbReference type="Gene3D" id="3.30.450.180">
    <property type="match status" value="1"/>
</dbReference>
<dbReference type="PROSITE" id="PS50943">
    <property type="entry name" value="HTH_CROC1"/>
    <property type="match status" value="1"/>
</dbReference>
<dbReference type="InterPro" id="IPR041413">
    <property type="entry name" value="MLTR_LBD"/>
</dbReference>
<dbReference type="InterPro" id="IPR010982">
    <property type="entry name" value="Lambda_DNA-bd_dom_sf"/>
</dbReference>
<evidence type="ECO:0000313" key="3">
    <source>
        <dbReference type="Proteomes" id="UP000270471"/>
    </source>
</evidence>
<dbReference type="EMBL" id="PENI01000023">
    <property type="protein sequence ID" value="RMB82299.1"/>
    <property type="molecule type" value="Genomic_DNA"/>
</dbReference>
<reference evidence="2 3" key="1">
    <citation type="submission" date="2017-11" db="EMBL/GenBank/DDBJ databases">
        <title>Draft genome of actinobacteria isolated from guarana (Paullinia cupana (Mart.) Ducke.</title>
        <authorList>
            <person name="Siqueira K.A."/>
            <person name="Liotti R.G."/>
            <person name="Mendes T.A.O."/>
            <person name="Soares M.A."/>
        </authorList>
    </citation>
    <scope>NUCLEOTIDE SEQUENCE [LARGE SCALE GENOMIC DNA]</scope>
    <source>
        <strain evidence="2 3">193</strain>
    </source>
</reference>
<sequence>MADRAALAAFLRARREALQPEDVGLPRGRRRRTGGLRREEVAALCDMSVDYYSRLEQPRGPHPSEQMLAAMARGLHLSLEERDLLFQLAGHAVPHRARHGDHINPGMMRILDRLEDTPAQVMNHLGETLKQTCPAVALLGDQTAHTGLARSAHYRWFTDPVSRLVHPEDDHAEQSRLMVADLHGAYTRDGGDSRAAELVDALNGESPEFAGIWRERPVLGPNCVSKRFRHPQVGLLELHCQTLVDPDQSQRLVVYTATPGTESHTSLQLLSLLPITQGTPIPGSP</sequence>
<feature type="domain" description="HTH cro/C1-type" evidence="1">
    <location>
        <begin position="35"/>
        <end position="82"/>
    </location>
</feature>
<organism evidence="2 3">
    <name type="scientific">Streptomyces shenzhenensis</name>
    <dbReference type="NCBI Taxonomy" id="943815"/>
    <lineage>
        <taxon>Bacteria</taxon>
        <taxon>Bacillati</taxon>
        <taxon>Actinomycetota</taxon>
        <taxon>Actinomycetes</taxon>
        <taxon>Kitasatosporales</taxon>
        <taxon>Streptomycetaceae</taxon>
        <taxon>Streptomyces</taxon>
    </lineage>
</organism>
<dbReference type="AlphaFoldDB" id="A0A3M0I7X7"/>
<evidence type="ECO:0000313" key="2">
    <source>
        <dbReference type="EMBL" id="RMB82299.1"/>
    </source>
</evidence>
<dbReference type="OrthoDB" id="3542608at2"/>
<dbReference type="PANTHER" id="PTHR35010">
    <property type="entry name" value="BLL4672 PROTEIN-RELATED"/>
    <property type="match status" value="1"/>
</dbReference>
<dbReference type="Pfam" id="PF17765">
    <property type="entry name" value="MLTR_LBD"/>
    <property type="match status" value="1"/>
</dbReference>
<keyword evidence="3" id="KW-1185">Reference proteome</keyword>
<dbReference type="SUPFAM" id="SSF47413">
    <property type="entry name" value="lambda repressor-like DNA-binding domains"/>
    <property type="match status" value="1"/>
</dbReference>
<gene>
    <name evidence="2" type="ORF">CTZ28_29595</name>
</gene>
<dbReference type="RefSeq" id="WP_121892819.1">
    <property type="nucleotide sequence ID" value="NZ_PENI01000023.1"/>
</dbReference>
<dbReference type="CDD" id="cd00093">
    <property type="entry name" value="HTH_XRE"/>
    <property type="match status" value="1"/>
</dbReference>
<proteinExistence type="predicted"/>
<dbReference type="Gene3D" id="1.10.260.40">
    <property type="entry name" value="lambda repressor-like DNA-binding domains"/>
    <property type="match status" value="1"/>
</dbReference>
<dbReference type="Proteomes" id="UP000270471">
    <property type="component" value="Unassembled WGS sequence"/>
</dbReference>
<accession>A0A3M0I7X7</accession>
<evidence type="ECO:0000259" key="1">
    <source>
        <dbReference type="PROSITE" id="PS50943"/>
    </source>
</evidence>
<comment type="caution">
    <text evidence="2">The sequence shown here is derived from an EMBL/GenBank/DDBJ whole genome shotgun (WGS) entry which is preliminary data.</text>
</comment>
<name>A0A3M0I7X7_9ACTN</name>
<dbReference type="GO" id="GO:0003677">
    <property type="term" value="F:DNA binding"/>
    <property type="evidence" value="ECO:0007669"/>
    <property type="project" value="InterPro"/>
</dbReference>
<dbReference type="Pfam" id="PF13560">
    <property type="entry name" value="HTH_31"/>
    <property type="match status" value="1"/>
</dbReference>